<organism evidence="3 4">
    <name type="scientific">Trema orientale</name>
    <name type="common">Charcoal tree</name>
    <name type="synonym">Celtis orientalis</name>
    <dbReference type="NCBI Taxonomy" id="63057"/>
    <lineage>
        <taxon>Eukaryota</taxon>
        <taxon>Viridiplantae</taxon>
        <taxon>Streptophyta</taxon>
        <taxon>Embryophyta</taxon>
        <taxon>Tracheophyta</taxon>
        <taxon>Spermatophyta</taxon>
        <taxon>Magnoliopsida</taxon>
        <taxon>eudicotyledons</taxon>
        <taxon>Gunneridae</taxon>
        <taxon>Pentapetalae</taxon>
        <taxon>rosids</taxon>
        <taxon>fabids</taxon>
        <taxon>Rosales</taxon>
        <taxon>Cannabaceae</taxon>
        <taxon>Trema</taxon>
    </lineage>
</organism>
<dbReference type="InParanoid" id="A0A2P5EWF4"/>
<evidence type="ECO:0000256" key="2">
    <source>
        <dbReference type="SAM" id="SignalP"/>
    </source>
</evidence>
<dbReference type="OrthoDB" id="600752at2759"/>
<dbReference type="AlphaFoldDB" id="A0A2P5EWF4"/>
<gene>
    <name evidence="3" type="ORF">TorRG33x02_143870</name>
</gene>
<dbReference type="GO" id="GO:0001709">
    <property type="term" value="P:cell fate determination"/>
    <property type="evidence" value="ECO:0007669"/>
    <property type="project" value="TreeGrafter"/>
</dbReference>
<keyword evidence="4" id="KW-1185">Reference proteome</keyword>
<name>A0A2P5EWF4_TREOI</name>
<dbReference type="GO" id="GO:0016757">
    <property type="term" value="F:glycosyltransferase activity"/>
    <property type="evidence" value="ECO:0007669"/>
    <property type="project" value="UniProtKB-KW"/>
</dbReference>
<comment type="caution">
    <text evidence="3">The sequence shown here is derived from an EMBL/GenBank/DDBJ whole genome shotgun (WGS) entry which is preliminary data.</text>
</comment>
<proteinExistence type="predicted"/>
<evidence type="ECO:0000256" key="1">
    <source>
        <dbReference type="ARBA" id="ARBA00022729"/>
    </source>
</evidence>
<protein>
    <submittedName>
        <fullName evidence="3">Beta-1,3-N-Acetylglucosaminyltransferase family protein</fullName>
    </submittedName>
</protein>
<dbReference type="PANTHER" id="PTHR33184:SF11">
    <property type="entry name" value="BETA-1,3-N-ACETYLGLUCOSAMINYLTRANSFERASE FAMILY PROTEIN"/>
    <property type="match status" value="1"/>
</dbReference>
<dbReference type="PANTHER" id="PTHR33184">
    <property type="entry name" value="PROTEIN TAPETUM DETERMINANT 1-LIKE-RELATED"/>
    <property type="match status" value="1"/>
</dbReference>
<accession>A0A2P5EWF4</accession>
<sequence>MAAMGKSLIAIAILTTLLNKGNCGNCSLDNINIGTVRSGREIEGKSEWNVTVINNCGCPQKQIKLGCKGFQTAEPVDPATFFILDGGDGQCLLVNGSTLEGFASVGFSYAWDPPFLLLPLYSVIAPSC</sequence>
<dbReference type="STRING" id="63057.A0A2P5EWF4"/>
<dbReference type="Proteomes" id="UP000237000">
    <property type="component" value="Unassembled WGS sequence"/>
</dbReference>
<evidence type="ECO:0000313" key="4">
    <source>
        <dbReference type="Proteomes" id="UP000237000"/>
    </source>
</evidence>
<feature type="signal peptide" evidence="2">
    <location>
        <begin position="1"/>
        <end position="23"/>
    </location>
</feature>
<feature type="chain" id="PRO_5015168483" evidence="2">
    <location>
        <begin position="24"/>
        <end position="128"/>
    </location>
</feature>
<keyword evidence="3" id="KW-0808">Transferase</keyword>
<dbReference type="InterPro" id="IPR040361">
    <property type="entry name" value="TPD1"/>
</dbReference>
<keyword evidence="1 2" id="KW-0732">Signal</keyword>
<reference evidence="4" key="1">
    <citation type="submission" date="2016-06" db="EMBL/GenBank/DDBJ databases">
        <title>Parallel loss of symbiosis genes in relatives of nitrogen-fixing non-legume Parasponia.</title>
        <authorList>
            <person name="Van Velzen R."/>
            <person name="Holmer R."/>
            <person name="Bu F."/>
            <person name="Rutten L."/>
            <person name="Van Zeijl A."/>
            <person name="Liu W."/>
            <person name="Santuari L."/>
            <person name="Cao Q."/>
            <person name="Sharma T."/>
            <person name="Shen D."/>
            <person name="Roswanjaya Y."/>
            <person name="Wardhani T."/>
            <person name="Kalhor M.S."/>
            <person name="Jansen J."/>
            <person name="Van den Hoogen J."/>
            <person name="Gungor B."/>
            <person name="Hartog M."/>
            <person name="Hontelez J."/>
            <person name="Verver J."/>
            <person name="Yang W.-C."/>
            <person name="Schijlen E."/>
            <person name="Repin R."/>
            <person name="Schilthuizen M."/>
            <person name="Schranz E."/>
            <person name="Heidstra R."/>
            <person name="Miyata K."/>
            <person name="Fedorova E."/>
            <person name="Kohlen W."/>
            <person name="Bisseling T."/>
            <person name="Smit S."/>
            <person name="Geurts R."/>
        </authorList>
    </citation>
    <scope>NUCLEOTIDE SEQUENCE [LARGE SCALE GENOMIC DNA]</scope>
    <source>
        <strain evidence="4">cv. RG33-2</strain>
    </source>
</reference>
<keyword evidence="3" id="KW-0328">Glycosyltransferase</keyword>
<dbReference type="Pfam" id="PF24068">
    <property type="entry name" value="TPD1_C"/>
    <property type="match status" value="1"/>
</dbReference>
<evidence type="ECO:0000313" key="3">
    <source>
        <dbReference type="EMBL" id="PON89864.1"/>
    </source>
</evidence>
<dbReference type="EMBL" id="JXTC01000089">
    <property type="protein sequence ID" value="PON89864.1"/>
    <property type="molecule type" value="Genomic_DNA"/>
</dbReference>